<comment type="pathway">
    <text evidence="1">Phospholipid metabolism; phosphatidylglycerol biosynthesis; phosphatidylglycerol from CDP-diacylglycerol: step 2/2.</text>
</comment>
<dbReference type="GO" id="GO:0009395">
    <property type="term" value="P:phospholipid catabolic process"/>
    <property type="evidence" value="ECO:0007669"/>
    <property type="project" value="UniProtKB-KW"/>
</dbReference>
<dbReference type="GO" id="GO:0008962">
    <property type="term" value="F:phosphatidylglycerophosphatase activity"/>
    <property type="evidence" value="ECO:0007669"/>
    <property type="project" value="UniProtKB-EC"/>
</dbReference>
<keyword evidence="1" id="KW-0460">Magnesium</keyword>
<comment type="catalytic activity">
    <reaction evidence="1">
        <text>a 1,2-diacyl-sn-glycero-3-phospho-(1'-sn-glycero-3'-phosphate) + H2O = a 1,2-diacyl-sn-glycero-3-phospho-(1'-sn-glycerol) + phosphate</text>
        <dbReference type="Rhea" id="RHEA:33751"/>
        <dbReference type="ChEBI" id="CHEBI:15377"/>
        <dbReference type="ChEBI" id="CHEBI:43474"/>
        <dbReference type="ChEBI" id="CHEBI:60110"/>
        <dbReference type="ChEBI" id="CHEBI:64716"/>
        <dbReference type="EC" id="3.1.3.27"/>
    </reaction>
</comment>
<evidence type="ECO:0000259" key="3">
    <source>
        <dbReference type="Pfam" id="PF04608"/>
    </source>
</evidence>
<feature type="transmembrane region" description="Helical" evidence="2">
    <location>
        <begin position="15"/>
        <end position="43"/>
    </location>
</feature>
<feature type="transmembrane region" description="Helical" evidence="2">
    <location>
        <begin position="49"/>
        <end position="67"/>
    </location>
</feature>
<keyword evidence="1 2" id="KW-0472">Membrane</keyword>
<feature type="domain" description="YutG/PgpA" evidence="3">
    <location>
        <begin position="16"/>
        <end position="152"/>
    </location>
</feature>
<comment type="caution">
    <text evidence="4">The sequence shown here is derived from an EMBL/GenBank/DDBJ whole genome shotgun (WGS) entry which is preliminary data.</text>
</comment>
<dbReference type="InterPro" id="IPR036681">
    <property type="entry name" value="PgpA-like_sf"/>
</dbReference>
<keyword evidence="1" id="KW-1003">Cell membrane</keyword>
<evidence type="ECO:0000313" key="4">
    <source>
        <dbReference type="EMBL" id="CCO46923.1"/>
    </source>
</evidence>
<keyword evidence="1 2" id="KW-0812">Transmembrane</keyword>
<dbReference type="CDD" id="cd06971">
    <property type="entry name" value="PgpA"/>
    <property type="match status" value="1"/>
</dbReference>
<keyword evidence="1" id="KW-0997">Cell inner membrane</keyword>
<dbReference type="Proteomes" id="UP000018211">
    <property type="component" value="Unassembled WGS sequence"/>
</dbReference>
<keyword evidence="1" id="KW-1208">Phospholipid metabolism</keyword>
<dbReference type="InterPro" id="IPR026037">
    <property type="entry name" value="PgpA"/>
</dbReference>
<sequence>MNTTGKINLTRPHQFFALGFGLGLSPKLPGTVGALAALPFIYAASQMSLIGQVILGLFICIYGVLCCGRTAKEIGQKDPQVIVWDEVAGFYIAMIAFPFQWGYLLAAFFLFRAFDILKPYPISWADKKLKGGLGIMMDDILAGIAAWLCVLGFSTLGIL</sequence>
<dbReference type="PANTHER" id="PTHR36305">
    <property type="entry name" value="PHOSPHATIDYLGLYCEROPHOSPHATASE A"/>
    <property type="match status" value="1"/>
</dbReference>
<dbReference type="RefSeq" id="WP_022611932.1">
    <property type="nucleotide sequence ID" value="NZ_LK391965.1"/>
</dbReference>
<keyword evidence="1" id="KW-0479">Metal-binding</keyword>
<evidence type="ECO:0000313" key="5">
    <source>
        <dbReference type="Proteomes" id="UP000018211"/>
    </source>
</evidence>
<accession>A0AAV2VQC6</accession>
<dbReference type="InterPro" id="IPR007686">
    <property type="entry name" value="YutG/PgpA"/>
</dbReference>
<keyword evidence="1" id="KW-0442">Lipid degradation</keyword>
<dbReference type="SUPFAM" id="SSF101307">
    <property type="entry name" value="YutG-like"/>
    <property type="match status" value="1"/>
</dbReference>
<protein>
    <recommendedName>
        <fullName evidence="1">Phosphatidylglycerophosphatase A</fullName>
        <ecNumber evidence="1">3.1.3.27</ecNumber>
    </recommendedName>
    <alternativeName>
        <fullName evidence="1">Phosphatidylglycerolphosphate phosphatase A</fullName>
    </alternativeName>
</protein>
<feature type="transmembrane region" description="Helical" evidence="2">
    <location>
        <begin position="88"/>
        <end position="111"/>
    </location>
</feature>
<proteinExistence type="predicted"/>
<reference evidence="4 5" key="1">
    <citation type="journal article" date="2013" name="ISME J.">
        <title>Comparative genomics of pathogenic lineages of Vibrio nigripulchritudo identifies virulence-associated traits.</title>
        <authorList>
            <person name="Goudenege D."/>
            <person name="Labreuche Y."/>
            <person name="Krin E."/>
            <person name="Ansquer D."/>
            <person name="Mangenot S."/>
            <person name="Calteau A."/>
            <person name="Medigue C."/>
            <person name="Mazel D."/>
            <person name="Polz M.F."/>
            <person name="Le Roux F."/>
        </authorList>
    </citation>
    <scope>NUCLEOTIDE SEQUENCE [LARGE SCALE GENOMIC DNA]</scope>
    <source>
        <strain evidence="4 5">SOn1</strain>
    </source>
</reference>
<dbReference type="AlphaFoldDB" id="A0AAV2VQC6"/>
<feature type="transmembrane region" description="Helical" evidence="2">
    <location>
        <begin position="140"/>
        <end position="158"/>
    </location>
</feature>
<name>A0AAV2VQC6_9VIBR</name>
<keyword evidence="1" id="KW-0443">Lipid metabolism</keyword>
<keyword evidence="1" id="KW-0595">Phospholipid degradation</keyword>
<evidence type="ECO:0000256" key="2">
    <source>
        <dbReference type="SAM" id="Phobius"/>
    </source>
</evidence>
<dbReference type="PIRSF" id="PIRSF006162">
    <property type="entry name" value="PgpA"/>
    <property type="match status" value="1"/>
</dbReference>
<comment type="subcellular location">
    <subcellularLocation>
        <location evidence="1">Cell inner membrane</location>
        <topology evidence="1">Multi-pass membrane protein</topology>
    </subcellularLocation>
</comment>
<gene>
    <name evidence="4" type="ORF">VIBNISOn1_1930014</name>
</gene>
<organism evidence="4 5">
    <name type="scientific">Vibrio nigripulchritudo SOn1</name>
    <dbReference type="NCBI Taxonomy" id="1238450"/>
    <lineage>
        <taxon>Bacteria</taxon>
        <taxon>Pseudomonadati</taxon>
        <taxon>Pseudomonadota</taxon>
        <taxon>Gammaproteobacteria</taxon>
        <taxon>Vibrionales</taxon>
        <taxon>Vibrionaceae</taxon>
        <taxon>Vibrio</taxon>
    </lineage>
</organism>
<dbReference type="GO" id="GO:0046872">
    <property type="term" value="F:metal ion binding"/>
    <property type="evidence" value="ECO:0007669"/>
    <property type="project" value="UniProtKB-KW"/>
</dbReference>
<comment type="cofactor">
    <cofactor evidence="1">
        <name>Mg(2+)</name>
        <dbReference type="ChEBI" id="CHEBI:18420"/>
    </cofactor>
</comment>
<dbReference type="EC" id="3.1.3.27" evidence="1"/>
<evidence type="ECO:0000256" key="1">
    <source>
        <dbReference type="PIRNR" id="PIRNR006162"/>
    </source>
</evidence>
<comment type="function">
    <text evidence="1">Lipid phosphatase which dephosphorylates phosphatidylglycerophosphate (PGP) to phosphatidylglycerol (PG).</text>
</comment>
<dbReference type="Pfam" id="PF04608">
    <property type="entry name" value="PgpA"/>
    <property type="match status" value="1"/>
</dbReference>
<keyword evidence="1 4" id="KW-0378">Hydrolase</keyword>
<dbReference type="Gene3D" id="1.10.3760.10">
    <property type="entry name" value="PgpA-like"/>
    <property type="match status" value="1"/>
</dbReference>
<keyword evidence="2" id="KW-1133">Transmembrane helix</keyword>
<dbReference type="EMBL" id="CAOF01000105">
    <property type="protein sequence ID" value="CCO46923.1"/>
    <property type="molecule type" value="Genomic_DNA"/>
</dbReference>
<dbReference type="GO" id="GO:0005886">
    <property type="term" value="C:plasma membrane"/>
    <property type="evidence" value="ECO:0007669"/>
    <property type="project" value="UniProtKB-SubCell"/>
</dbReference>
<dbReference type="PANTHER" id="PTHR36305:SF1">
    <property type="entry name" value="PHOSPHATIDYLGLYCEROPHOSPHATASE A"/>
    <property type="match status" value="1"/>
</dbReference>